<evidence type="ECO:0000313" key="3">
    <source>
        <dbReference type="EMBL" id="MBA4503520.1"/>
    </source>
</evidence>
<dbReference type="Pfam" id="PF08668">
    <property type="entry name" value="HDOD"/>
    <property type="match status" value="1"/>
</dbReference>
<feature type="region of interest" description="Disordered" evidence="1">
    <location>
        <begin position="354"/>
        <end position="380"/>
    </location>
</feature>
<dbReference type="PANTHER" id="PTHR33525:SF3">
    <property type="entry name" value="RIBONUCLEASE Y"/>
    <property type="match status" value="1"/>
</dbReference>
<dbReference type="Proteomes" id="UP000538931">
    <property type="component" value="Unassembled WGS sequence"/>
</dbReference>
<keyword evidence="4" id="KW-1185">Reference proteome</keyword>
<evidence type="ECO:0000259" key="2">
    <source>
        <dbReference type="PROSITE" id="PS51833"/>
    </source>
</evidence>
<dbReference type="InterPro" id="IPR052340">
    <property type="entry name" value="RNase_Y/CdgJ"/>
</dbReference>
<feature type="compositionally biased region" description="Pro residues" evidence="1">
    <location>
        <begin position="365"/>
        <end position="375"/>
    </location>
</feature>
<evidence type="ECO:0000256" key="1">
    <source>
        <dbReference type="SAM" id="MobiDB-lite"/>
    </source>
</evidence>
<protein>
    <submittedName>
        <fullName evidence="3">HDOD domain-containing protein</fullName>
    </submittedName>
</protein>
<proteinExistence type="predicted"/>
<dbReference type="PANTHER" id="PTHR33525">
    <property type="match status" value="1"/>
</dbReference>
<reference evidence="3 4" key="1">
    <citation type="submission" date="2020-07" db="EMBL/GenBank/DDBJ databases">
        <title>Bacterium isolated from marien macroalgae.</title>
        <authorList>
            <person name="Zhu K."/>
            <person name="Lu D."/>
            <person name="Du Z."/>
        </authorList>
    </citation>
    <scope>NUCLEOTIDE SEQUENCE [LARGE SCALE GENOMIC DNA]</scope>
    <source>
        <strain evidence="3 4">3-1745</strain>
    </source>
</reference>
<sequence length="545" mass="61761">MQPDRADAPRLHGLQAWADYLEHRPLPVRTGTLARFRQLLGNERSTLQQIAHLVSGDPVLSLHITRHAQQVHRHKGASVTSIQHAVGLLGLERLEQLTRQLSGLKIRSDSMQHKMFLRALADSLHASFQSAELCRQRGLPFVEEVRLAALLYGFTHWMAWLHAPLHKQYYQQRVLLQGVDVALAEQDLFGCTLQALGAELARRWALPELTRDALNHATSPDRNTLNLLHRRAMQDPALAPQEQRQINQLTQQRFFPVKLGNWLALTTTRSWYSDKSLRLLDILADYLRQPADRLATRLHQHCAEAARRYPVAGALSPAAELLMLPTPTETPRTGLIPNAELARLEREDYPALTHHTPRPVQAAPHPVPPTDTRPPPSEHRNERLFQQTLARLSTPQTGLQQASQVIQTLLQGLHLGLGLSRLGVLLVNTNRLQLQCAHTIGLAEGHPLKDIRLSLNVPSLFKRLSEKPAGVWMDTENRDRLGVMLPESFTSRLDGNDYLLMSVFQQDRPLIILYADDLPQHPRLSQFQFDHFRQLCATATRALRR</sequence>
<dbReference type="RefSeq" id="WP_181741384.1">
    <property type="nucleotide sequence ID" value="NZ_JACEMT010000054.1"/>
</dbReference>
<dbReference type="SUPFAM" id="SSF109604">
    <property type="entry name" value="HD-domain/PDEase-like"/>
    <property type="match status" value="1"/>
</dbReference>
<name>A0A7W2ACW4_9GAMM</name>
<dbReference type="InterPro" id="IPR013976">
    <property type="entry name" value="HDOD"/>
</dbReference>
<dbReference type="Gene3D" id="1.10.3210.10">
    <property type="entry name" value="Hypothetical protein af1432"/>
    <property type="match status" value="1"/>
</dbReference>
<dbReference type="AlphaFoldDB" id="A0A7W2ACW4"/>
<dbReference type="EMBL" id="JACEMT010000054">
    <property type="protein sequence ID" value="MBA4503520.1"/>
    <property type="molecule type" value="Genomic_DNA"/>
</dbReference>
<gene>
    <name evidence="3" type="ORF">H1S06_14270</name>
</gene>
<dbReference type="PROSITE" id="PS51833">
    <property type="entry name" value="HDOD"/>
    <property type="match status" value="1"/>
</dbReference>
<feature type="domain" description="HDOD" evidence="2">
    <location>
        <begin position="26"/>
        <end position="220"/>
    </location>
</feature>
<evidence type="ECO:0000313" key="4">
    <source>
        <dbReference type="Proteomes" id="UP000538931"/>
    </source>
</evidence>
<comment type="caution">
    <text evidence="3">The sequence shown here is derived from an EMBL/GenBank/DDBJ whole genome shotgun (WGS) entry which is preliminary data.</text>
</comment>
<accession>A0A7W2ACW4</accession>
<organism evidence="3 4">
    <name type="scientific">Marinobacterium marinum</name>
    <dbReference type="NCBI Taxonomy" id="2756129"/>
    <lineage>
        <taxon>Bacteria</taxon>
        <taxon>Pseudomonadati</taxon>
        <taxon>Pseudomonadota</taxon>
        <taxon>Gammaproteobacteria</taxon>
        <taxon>Oceanospirillales</taxon>
        <taxon>Oceanospirillaceae</taxon>
        <taxon>Marinobacterium</taxon>
    </lineage>
</organism>